<dbReference type="Gene3D" id="1.10.1410.40">
    <property type="match status" value="1"/>
</dbReference>
<name>A0A8B6HL20_MYTGA</name>
<gene>
    <name evidence="2" type="ORF">MGAL_10B051628</name>
</gene>
<dbReference type="PANTHER" id="PTHR10656:SF69">
    <property type="entry name" value="MAB-21-LIKE HHH_H2TH-LIKE DOMAIN-CONTAINING PROTEIN"/>
    <property type="match status" value="1"/>
</dbReference>
<dbReference type="SMART" id="SM01265">
    <property type="entry name" value="Mab-21"/>
    <property type="match status" value="1"/>
</dbReference>
<dbReference type="AlphaFoldDB" id="A0A8B6HL20"/>
<organism evidence="2 3">
    <name type="scientific">Mytilus galloprovincialis</name>
    <name type="common">Mediterranean mussel</name>
    <dbReference type="NCBI Taxonomy" id="29158"/>
    <lineage>
        <taxon>Eukaryota</taxon>
        <taxon>Metazoa</taxon>
        <taxon>Spiralia</taxon>
        <taxon>Lophotrochozoa</taxon>
        <taxon>Mollusca</taxon>
        <taxon>Bivalvia</taxon>
        <taxon>Autobranchia</taxon>
        <taxon>Pteriomorphia</taxon>
        <taxon>Mytilida</taxon>
        <taxon>Mytiloidea</taxon>
        <taxon>Mytilidae</taxon>
        <taxon>Mytilinae</taxon>
        <taxon>Mytilus</taxon>
    </lineage>
</organism>
<evidence type="ECO:0000313" key="2">
    <source>
        <dbReference type="EMBL" id="VDI81738.1"/>
    </source>
</evidence>
<evidence type="ECO:0000259" key="1">
    <source>
        <dbReference type="Pfam" id="PF20266"/>
    </source>
</evidence>
<proteinExistence type="predicted"/>
<accession>A0A8B6HL20</accession>
<comment type="caution">
    <text evidence="2">The sequence shown here is derived from an EMBL/GenBank/DDBJ whole genome shotgun (WGS) entry which is preliminary data.</text>
</comment>
<dbReference type="Proteomes" id="UP000596742">
    <property type="component" value="Unassembled WGS sequence"/>
</dbReference>
<dbReference type="EMBL" id="UYJE01010288">
    <property type="protein sequence ID" value="VDI81738.1"/>
    <property type="molecule type" value="Genomic_DNA"/>
</dbReference>
<dbReference type="InterPro" id="IPR024810">
    <property type="entry name" value="MAB21L/cGLR"/>
</dbReference>
<sequence>MNLYDKSLSLQFYKCLCNIVGSEEVVRTRRDIFSAKDIVDNTTHVTVISSGSKAEGLDIRGSDYDIMCFPTCMLVYESLNNVQYDSDEIILFMDTMGTSPGFTKLKLANKSDLYTDKIRIWSQTVGEETYISSKLCREIDIPDDMIIHGPCRSTADGEYDRAMCFRCKQWITPAQQWIHRSRTAWPDSMLVTAAVQYGVLFVPIGCKDSPNEDLQWRISFSVTEKLLIHSFSHTQLLCYALMKIILKDLIKPRHGDLLCSYFMKTIVFWLSEEMNLSKWKPENMIPCYLDCIQRLIYYVEYKTCLHYFIPKNNLFENRFTDEEHQALLSTLRFIYESPLISFFETSTFQNYRLESLNSHEMILSSSELSCYSYLGVFRQNVMFNTESIYSAIKHLVNVCLHKKLRTYIFCLDARELLQSSHDCNMMARNTLFYQQYKKTLCYLKISLRSESISPWLLLASLFYKCKRFLECLYIINCGICSSSPNKILLHSANSLVEQTVFNDMKQKCGLFNAFKHLVIDKILFPYPYSLLPEELMHSIFKKLVDRQVISVSPDNYWYLLQILCCYQVGDHRGAENAIRDFELKIK</sequence>
<feature type="domain" description="Mab-21-like HhH/H2TH-like" evidence="1">
    <location>
        <begin position="238"/>
        <end position="330"/>
    </location>
</feature>
<dbReference type="OrthoDB" id="6112914at2759"/>
<evidence type="ECO:0000313" key="3">
    <source>
        <dbReference type="Proteomes" id="UP000596742"/>
    </source>
</evidence>
<dbReference type="Pfam" id="PF20266">
    <property type="entry name" value="Mab-21_C"/>
    <property type="match status" value="1"/>
</dbReference>
<keyword evidence="3" id="KW-1185">Reference proteome</keyword>
<dbReference type="InterPro" id="IPR046906">
    <property type="entry name" value="Mab-21_HhH/H2TH-like"/>
</dbReference>
<reference evidence="2" key="1">
    <citation type="submission" date="2018-11" db="EMBL/GenBank/DDBJ databases">
        <authorList>
            <person name="Alioto T."/>
            <person name="Alioto T."/>
        </authorList>
    </citation>
    <scope>NUCLEOTIDE SEQUENCE</scope>
</reference>
<protein>
    <recommendedName>
        <fullName evidence="1">Mab-21-like HhH/H2TH-like domain-containing protein</fullName>
    </recommendedName>
</protein>
<dbReference type="PANTHER" id="PTHR10656">
    <property type="entry name" value="CELL FATE DETERMINING PROTEIN MAB21-RELATED"/>
    <property type="match status" value="1"/>
</dbReference>